<reference evidence="15" key="1">
    <citation type="journal article" date="2011" name="Genome Res.">
        <title>Deep small RNA sequencing from the nematode Ascaris reveals conservation, functional diversification, and novel developmental profiles.</title>
        <authorList>
            <person name="Wang J."/>
            <person name="Czech B."/>
            <person name="Crunk A."/>
            <person name="Wallace A."/>
            <person name="Mitreva M."/>
            <person name="Hannon G.J."/>
            <person name="Davis R.E."/>
        </authorList>
    </citation>
    <scope>NUCLEOTIDE SEQUENCE</scope>
</reference>
<dbReference type="AlphaFoldDB" id="F1L6H1"/>
<evidence type="ECO:0000256" key="9">
    <source>
        <dbReference type="ARBA" id="ARBA00022989"/>
    </source>
</evidence>
<keyword evidence="6 13" id="KW-0479">Metal-binding</keyword>
<dbReference type="GO" id="GO:0046872">
    <property type="term" value="F:metal ion binding"/>
    <property type="evidence" value="ECO:0007669"/>
    <property type="project" value="UniProtKB-UniRule"/>
</dbReference>
<proteinExistence type="evidence at transcript level"/>
<keyword evidence="8 13" id="KW-0378">Hydrolase</keyword>
<keyword evidence="10 13" id="KW-0482">Metalloprotease</keyword>
<dbReference type="GO" id="GO:0006508">
    <property type="term" value="P:proteolysis"/>
    <property type="evidence" value="ECO:0007669"/>
    <property type="project" value="UniProtKB-KW"/>
</dbReference>
<evidence type="ECO:0000256" key="1">
    <source>
        <dbReference type="ARBA" id="ARBA00001941"/>
    </source>
</evidence>
<dbReference type="GO" id="GO:0005886">
    <property type="term" value="C:plasma membrane"/>
    <property type="evidence" value="ECO:0007669"/>
    <property type="project" value="UniProtKB-SubCell"/>
</dbReference>
<evidence type="ECO:0000256" key="10">
    <source>
        <dbReference type="ARBA" id="ARBA00023049"/>
    </source>
</evidence>
<keyword evidence="13" id="KW-0879">Wnt signaling pathway</keyword>
<sequence length="433" mass="50279">MWRKCSLDSAILLMISLTMQKTVSHSINCTSQRDREKSTFLWSIESSDGAKNYMFGTIHVPFTEVWEHVSERVKEAFKKANSIVFELDLHNPSTIETLVKCKNMPTGDDVSCYLPAKLYARLKHYIRKYRQRLASWSNRVVSNKIEAKKRARHIYNSVAGGWEQRRPVWLLFLLYQLSEKFAQSEHIPMLDLYLAQYAIESNKRLLSIETPIEQCNPLSSVDREQLLFAINYTLSYLEFEQDRLSKRSTDDGNTGLPDLIHHYNCGSLEASTFSLDSKRFNHLGFSLSPDLDRKAQQIDIQLREDIIVKRNVRMAKRIASLLRRADTNHYFFALGAGHFLGENSVLELLKEHGFTIRAVTEKDHINFPQQLNDKRFQKFSELWIREIPHPHDPTIDISVSVIELSSTHPVSQYAAHQFLLLITCLLISLTRYR</sequence>
<dbReference type="GO" id="GO:0016055">
    <property type="term" value="P:Wnt signaling pathway"/>
    <property type="evidence" value="ECO:0007669"/>
    <property type="project" value="UniProtKB-KW"/>
</dbReference>
<name>F1L6H1_ASCSU</name>
<protein>
    <recommendedName>
        <fullName evidence="13">Metalloprotease TIKI homolog</fullName>
        <ecNumber evidence="13">3.4.-.-</ecNumber>
    </recommendedName>
</protein>
<evidence type="ECO:0000256" key="3">
    <source>
        <dbReference type="ARBA" id="ARBA00008261"/>
    </source>
</evidence>
<feature type="chain" id="PRO_5003265836" description="Metalloprotease TIKI homolog" evidence="14">
    <location>
        <begin position="25"/>
        <end position="433"/>
    </location>
</feature>
<comment type="cofactor">
    <cofactor evidence="13">
        <name>Mn(2+)</name>
        <dbReference type="ChEBI" id="CHEBI:29035"/>
    </cofactor>
    <cofactor evidence="13">
        <name>Co(2+)</name>
        <dbReference type="ChEBI" id="CHEBI:48828"/>
    </cofactor>
    <text evidence="13">Divalent metal cations. Mn(2+) or Co(2+).</text>
</comment>
<evidence type="ECO:0000256" key="4">
    <source>
        <dbReference type="ARBA" id="ARBA00022670"/>
    </source>
</evidence>
<comment type="function">
    <text evidence="13">Metalloprotease that acts as a negative regulator of the Wnt signaling pathway.</text>
</comment>
<organism evidence="15">
    <name type="scientific">Ascaris suum</name>
    <name type="common">Pig roundworm</name>
    <name type="synonym">Ascaris lumbricoides</name>
    <dbReference type="NCBI Taxonomy" id="6253"/>
    <lineage>
        <taxon>Eukaryota</taxon>
        <taxon>Metazoa</taxon>
        <taxon>Ecdysozoa</taxon>
        <taxon>Nematoda</taxon>
        <taxon>Chromadorea</taxon>
        <taxon>Rhabditida</taxon>
        <taxon>Spirurina</taxon>
        <taxon>Ascaridomorpha</taxon>
        <taxon>Ascaridoidea</taxon>
        <taxon>Ascarididae</taxon>
        <taxon>Ascaris</taxon>
    </lineage>
</organism>
<evidence type="ECO:0000256" key="13">
    <source>
        <dbReference type="RuleBase" id="RU369069"/>
    </source>
</evidence>
<evidence type="ECO:0000256" key="11">
    <source>
        <dbReference type="ARBA" id="ARBA00023136"/>
    </source>
</evidence>
<dbReference type="InterPro" id="IPR002816">
    <property type="entry name" value="TraB/PrgY/GumN_fam"/>
</dbReference>
<dbReference type="PANTHER" id="PTHR31120:SF6">
    <property type="entry name" value="METALLOPROTEASE TIKI HOMOLOG"/>
    <property type="match status" value="1"/>
</dbReference>
<evidence type="ECO:0000313" key="15">
    <source>
        <dbReference type="EMBL" id="ADY45725.1"/>
    </source>
</evidence>
<dbReference type="PANTHER" id="PTHR31120">
    <property type="entry name" value="METALLOPROTEASE TIKI"/>
    <property type="match status" value="1"/>
</dbReference>
<dbReference type="GO" id="GO:0004222">
    <property type="term" value="F:metalloendopeptidase activity"/>
    <property type="evidence" value="ECO:0007669"/>
    <property type="project" value="UniProtKB-UniRule"/>
</dbReference>
<feature type="signal peptide" evidence="14">
    <location>
        <begin position="1"/>
        <end position="24"/>
    </location>
</feature>
<evidence type="ECO:0000256" key="7">
    <source>
        <dbReference type="ARBA" id="ARBA00022729"/>
    </source>
</evidence>
<dbReference type="CDD" id="cd14789">
    <property type="entry name" value="Tiki"/>
    <property type="match status" value="1"/>
</dbReference>
<evidence type="ECO:0000256" key="14">
    <source>
        <dbReference type="SAM" id="SignalP"/>
    </source>
</evidence>
<keyword evidence="5" id="KW-0812">Transmembrane</keyword>
<evidence type="ECO:0000256" key="2">
    <source>
        <dbReference type="ARBA" id="ARBA00004479"/>
    </source>
</evidence>
<evidence type="ECO:0000256" key="5">
    <source>
        <dbReference type="ARBA" id="ARBA00022692"/>
    </source>
</evidence>
<keyword evidence="13" id="KW-1003">Cell membrane</keyword>
<accession>F1L6H1</accession>
<keyword evidence="11" id="KW-0472">Membrane</keyword>
<keyword evidence="9" id="KW-1133">Transmembrane helix</keyword>
<dbReference type="Pfam" id="PF01963">
    <property type="entry name" value="TraB_PrgY_gumN"/>
    <property type="match status" value="1"/>
</dbReference>
<keyword evidence="12" id="KW-0325">Glycoprotein</keyword>
<evidence type="ECO:0000256" key="8">
    <source>
        <dbReference type="ARBA" id="ARBA00022801"/>
    </source>
</evidence>
<dbReference type="EMBL" id="JI172363">
    <property type="protein sequence ID" value="ADY45725.1"/>
    <property type="molecule type" value="mRNA"/>
</dbReference>
<comment type="subcellular location">
    <subcellularLocation>
        <location evidence="13">Cell membrane</location>
        <topology evidence="13">Single-pass type I membrane protein</topology>
    </subcellularLocation>
    <subcellularLocation>
        <location evidence="2">Membrane</location>
        <topology evidence="2">Single-pass type I membrane protein</topology>
    </subcellularLocation>
</comment>
<comment type="similarity">
    <text evidence="3 13">Belongs to the TIKI family.</text>
</comment>
<dbReference type="GO" id="GO:0030178">
    <property type="term" value="P:negative regulation of Wnt signaling pathway"/>
    <property type="evidence" value="ECO:0007669"/>
    <property type="project" value="UniProtKB-UniRule"/>
</dbReference>
<evidence type="ECO:0000256" key="12">
    <source>
        <dbReference type="ARBA" id="ARBA00023180"/>
    </source>
</evidence>
<keyword evidence="4 13" id="KW-0645">Protease</keyword>
<keyword evidence="7 13" id="KW-0732">Signal</keyword>
<dbReference type="InterPro" id="IPR040230">
    <property type="entry name" value="TIKI1/2-like"/>
</dbReference>
<dbReference type="EC" id="3.4.-.-" evidence="13"/>
<comment type="cofactor">
    <cofactor evidence="1">
        <name>Co(2+)</name>
        <dbReference type="ChEBI" id="CHEBI:48828"/>
    </cofactor>
</comment>
<evidence type="ECO:0000256" key="6">
    <source>
        <dbReference type="ARBA" id="ARBA00022723"/>
    </source>
</evidence>